<sequence>MSNWFKRNGIHIAVIVFFIVLCFIYFSPLLQGKIIYQGDVLQAKAMQREIMDFKAKDGTAPLWTNAMFGGMPSYQIWTQYYMNVASYIIQAFTTFFPNPIHIVLLLLLGSYLMFSLLKVNPWLAAAGAIAFAFSTYNFTILEAGHLNKAMAIAFFGPITAGIILTFRGKHLLGASLTALFIALEIRANHIQMTYYLFLVLLILGFIELYHAVKSKTTSDFLKSAVWIVAAVILGAAVNAGTLWTTYEYGQESIRGKSNIKTEGDKPSNGLDREYAYQWSQGVGETLTFLVPDAYGGESGKKLDKDSKVAKALMTKGIPEAQVEGALQQLQGMGLVNTYWGSKPFTSGPYYFGAAICFLFVLGLFIVRDRIKWWILSATILTMFLSFGKNLPFVSDLFFNYFPLYNKFRAVESILAVTQLLFPVLAVLAIKEITDGKRDAKELLKNLKYSVYITGGLLLILIVIPGLILSFKSPNNESILQGLTQVTGGDQGFASLLVNSLVDDRTSIARMDAFRSLIFVLIGAAILWMLIQKKINSQLAFILIGLTILIDMWSVDKRYLNNDKFVDQATINQTFKKREVDDLIMRDTSPNYRVLDLTINTFSDASASYFHNTVGGYHAAKLKRFQEVLDKQFNNAINEDVLDMLNTKYVITADEKGQSQRIQNRSSACGNAWFVSNILYVKNAEEEMTGINSFDPHKEAIVDESFKSVIDTKKAGTPDPNAVIQLTNYHPDHLTYEYSCGKDMIAVFAEVWYDKGWNAYVDGEKIPHFRANYILRAAQLPGGNHKLEFKFEPTSYFAGEKISLAASILLIGGLGFAGFRERKRGGEPDNEKKKAKS</sequence>
<dbReference type="EMBL" id="QEAS01000001">
    <property type="protein sequence ID" value="PWG82331.1"/>
    <property type="molecule type" value="Genomic_DNA"/>
</dbReference>
<dbReference type="RefSeq" id="WP_109413750.1">
    <property type="nucleotide sequence ID" value="NZ_QEAS01000001.1"/>
</dbReference>
<name>A0A2U2PLR1_9SPHI</name>
<comment type="caution">
    <text evidence="2">The sequence shown here is derived from an EMBL/GenBank/DDBJ whole genome shotgun (WGS) entry which is preliminary data.</text>
</comment>
<evidence type="ECO:0000256" key="1">
    <source>
        <dbReference type="SAM" id="Phobius"/>
    </source>
</evidence>
<feature type="transmembrane region" description="Helical" evidence="1">
    <location>
        <begin position="349"/>
        <end position="366"/>
    </location>
</feature>
<evidence type="ECO:0000313" key="3">
    <source>
        <dbReference type="Proteomes" id="UP000245647"/>
    </source>
</evidence>
<dbReference type="Proteomes" id="UP000245647">
    <property type="component" value="Unassembled WGS sequence"/>
</dbReference>
<evidence type="ECO:0000313" key="2">
    <source>
        <dbReference type="EMBL" id="PWG82331.1"/>
    </source>
</evidence>
<gene>
    <name evidence="2" type="ORF">DDR33_00205</name>
</gene>
<feature type="transmembrane region" description="Helical" evidence="1">
    <location>
        <begin position="146"/>
        <end position="164"/>
    </location>
</feature>
<keyword evidence="1" id="KW-1133">Transmembrane helix</keyword>
<dbReference type="OrthoDB" id="9772884at2"/>
<dbReference type="InterPro" id="IPR018580">
    <property type="entry name" value="Uncharacterised_YfhO"/>
</dbReference>
<feature type="transmembrane region" description="Helical" evidence="1">
    <location>
        <begin position="537"/>
        <end position="554"/>
    </location>
</feature>
<protein>
    <recommendedName>
        <fullName evidence="4">YfhO family protein</fullName>
    </recommendedName>
</protein>
<accession>A0A2U2PLR1</accession>
<feature type="transmembrane region" description="Helical" evidence="1">
    <location>
        <begin position="512"/>
        <end position="530"/>
    </location>
</feature>
<keyword evidence="1" id="KW-0812">Transmembrane</keyword>
<feature type="transmembrane region" description="Helical" evidence="1">
    <location>
        <begin position="224"/>
        <end position="246"/>
    </location>
</feature>
<organism evidence="2 3">
    <name type="scientific">Pararcticibacter amylolyticus</name>
    <dbReference type="NCBI Taxonomy" id="2173175"/>
    <lineage>
        <taxon>Bacteria</taxon>
        <taxon>Pseudomonadati</taxon>
        <taxon>Bacteroidota</taxon>
        <taxon>Sphingobacteriia</taxon>
        <taxon>Sphingobacteriales</taxon>
        <taxon>Sphingobacteriaceae</taxon>
        <taxon>Pararcticibacter</taxon>
    </lineage>
</organism>
<keyword evidence="1" id="KW-0472">Membrane</keyword>
<feature type="transmembrane region" description="Helical" evidence="1">
    <location>
        <begin position="412"/>
        <end position="429"/>
    </location>
</feature>
<feature type="transmembrane region" description="Helical" evidence="1">
    <location>
        <begin position="121"/>
        <end position="140"/>
    </location>
</feature>
<dbReference type="PANTHER" id="PTHR38454:SF1">
    <property type="entry name" value="INTEGRAL MEMBRANE PROTEIN"/>
    <property type="match status" value="1"/>
</dbReference>
<evidence type="ECO:0008006" key="4">
    <source>
        <dbReference type="Google" id="ProtNLM"/>
    </source>
</evidence>
<feature type="transmembrane region" description="Helical" evidence="1">
    <location>
        <begin position="450"/>
        <end position="470"/>
    </location>
</feature>
<dbReference type="PANTHER" id="PTHR38454">
    <property type="entry name" value="INTEGRAL MEMBRANE PROTEIN-RELATED"/>
    <property type="match status" value="1"/>
</dbReference>
<feature type="transmembrane region" description="Helical" evidence="1">
    <location>
        <begin position="193"/>
        <end position="212"/>
    </location>
</feature>
<dbReference type="AlphaFoldDB" id="A0A2U2PLR1"/>
<feature type="transmembrane region" description="Helical" evidence="1">
    <location>
        <begin position="12"/>
        <end position="30"/>
    </location>
</feature>
<reference evidence="2 3" key="1">
    <citation type="submission" date="2018-04" db="EMBL/GenBank/DDBJ databases">
        <title>Pedobacter chongqingensis sp. nov., isolated from a rottenly hemp rope.</title>
        <authorList>
            <person name="Cai Y."/>
        </authorList>
    </citation>
    <scope>NUCLEOTIDE SEQUENCE [LARGE SCALE GENOMIC DNA]</scope>
    <source>
        <strain evidence="2 3">FJ4-8</strain>
    </source>
</reference>
<proteinExistence type="predicted"/>
<feature type="transmembrane region" description="Helical" evidence="1">
    <location>
        <begin position="373"/>
        <end position="392"/>
    </location>
</feature>
<feature type="transmembrane region" description="Helical" evidence="1">
    <location>
        <begin position="87"/>
        <end position="114"/>
    </location>
</feature>
<keyword evidence="3" id="KW-1185">Reference proteome</keyword>